<dbReference type="EMBL" id="BNAY01000011">
    <property type="protein sequence ID" value="GHH34794.1"/>
    <property type="molecule type" value="Genomic_DNA"/>
</dbReference>
<evidence type="ECO:0000313" key="9">
    <source>
        <dbReference type="Proteomes" id="UP000635387"/>
    </source>
</evidence>
<dbReference type="InterPro" id="IPR050638">
    <property type="entry name" value="AA-Vitamin_Transporters"/>
</dbReference>
<evidence type="ECO:0000256" key="6">
    <source>
        <dbReference type="SAM" id="Phobius"/>
    </source>
</evidence>
<dbReference type="PANTHER" id="PTHR32322">
    <property type="entry name" value="INNER MEMBRANE TRANSPORTER"/>
    <property type="match status" value="1"/>
</dbReference>
<feature type="transmembrane region" description="Helical" evidence="6">
    <location>
        <begin position="217"/>
        <end position="235"/>
    </location>
</feature>
<dbReference type="PANTHER" id="PTHR32322:SF2">
    <property type="entry name" value="EAMA DOMAIN-CONTAINING PROTEIN"/>
    <property type="match status" value="1"/>
</dbReference>
<evidence type="ECO:0000259" key="7">
    <source>
        <dbReference type="Pfam" id="PF00892"/>
    </source>
</evidence>
<feature type="transmembrane region" description="Helical" evidence="6">
    <location>
        <begin position="39"/>
        <end position="56"/>
    </location>
</feature>
<keyword evidence="9" id="KW-1185">Reference proteome</keyword>
<feature type="transmembrane region" description="Helical" evidence="6">
    <location>
        <begin position="152"/>
        <end position="172"/>
    </location>
</feature>
<keyword evidence="4 6" id="KW-1133">Transmembrane helix</keyword>
<sequence length="323" mass="33190">MSQHRILADPRAQGVLGALAIALSAPLVALSGVSSTTATFFRCLFALPILVLLARTRERGHRPIPAARRRHVLAGVLLGIDMVLWSEAIFSVGAGVATALVNVQVVLVPLAGLLWFGERPSRLFWLSIPVMLAGTALAGGLADGGTAGSDPWYGTVMAVLAGVAYAGYLILLRRAGTDGGGGHTTMLATATAASASVGGLSGLMAGTLDITPPVSSLLWLLALAVTAQVFGWLLIGKALSALPASGGSAVLMLQPAAAILFGALLLGQWPTSLQLAGCALVVATVGAVSLLGGRRSRNDEHRPVPGLDELRRDRAREPVSRLL</sequence>
<feature type="domain" description="EamA" evidence="7">
    <location>
        <begin position="153"/>
        <end position="287"/>
    </location>
</feature>
<dbReference type="InterPro" id="IPR000620">
    <property type="entry name" value="EamA_dom"/>
</dbReference>
<evidence type="ECO:0000256" key="1">
    <source>
        <dbReference type="ARBA" id="ARBA00004141"/>
    </source>
</evidence>
<feature type="transmembrane region" description="Helical" evidence="6">
    <location>
        <begin position="96"/>
        <end position="116"/>
    </location>
</feature>
<evidence type="ECO:0000256" key="2">
    <source>
        <dbReference type="ARBA" id="ARBA00007362"/>
    </source>
</evidence>
<dbReference type="SUPFAM" id="SSF103481">
    <property type="entry name" value="Multidrug resistance efflux transporter EmrE"/>
    <property type="match status" value="2"/>
</dbReference>
<evidence type="ECO:0000256" key="3">
    <source>
        <dbReference type="ARBA" id="ARBA00022692"/>
    </source>
</evidence>
<keyword evidence="5 6" id="KW-0472">Membrane</keyword>
<feature type="transmembrane region" description="Helical" evidence="6">
    <location>
        <begin position="123"/>
        <end position="140"/>
    </location>
</feature>
<comment type="subcellular location">
    <subcellularLocation>
        <location evidence="1">Membrane</location>
        <topology evidence="1">Multi-pass membrane protein</topology>
    </subcellularLocation>
</comment>
<evidence type="ECO:0000256" key="4">
    <source>
        <dbReference type="ARBA" id="ARBA00022989"/>
    </source>
</evidence>
<evidence type="ECO:0000313" key="8">
    <source>
        <dbReference type="EMBL" id="GHH34794.1"/>
    </source>
</evidence>
<feature type="transmembrane region" description="Helical" evidence="6">
    <location>
        <begin position="72"/>
        <end position="90"/>
    </location>
</feature>
<protein>
    <recommendedName>
        <fullName evidence="7">EamA domain-containing protein</fullName>
    </recommendedName>
</protein>
<feature type="transmembrane region" description="Helical" evidence="6">
    <location>
        <begin position="273"/>
        <end position="292"/>
    </location>
</feature>
<accession>A0ABQ3M7B1</accession>
<dbReference type="Proteomes" id="UP000635387">
    <property type="component" value="Unassembled WGS sequence"/>
</dbReference>
<evidence type="ECO:0000256" key="5">
    <source>
        <dbReference type="ARBA" id="ARBA00023136"/>
    </source>
</evidence>
<dbReference type="RefSeq" id="WP_191259176.1">
    <property type="nucleotide sequence ID" value="NZ_BNAY01000011.1"/>
</dbReference>
<feature type="transmembrane region" description="Helical" evidence="6">
    <location>
        <begin position="247"/>
        <end position="267"/>
    </location>
</feature>
<proteinExistence type="inferred from homology"/>
<gene>
    <name evidence="8" type="ORF">GCM10017790_75240</name>
</gene>
<dbReference type="InterPro" id="IPR037185">
    <property type="entry name" value="EmrE-like"/>
</dbReference>
<feature type="domain" description="EamA" evidence="7">
    <location>
        <begin position="16"/>
        <end position="138"/>
    </location>
</feature>
<reference evidence="9" key="1">
    <citation type="journal article" date="2019" name="Int. J. Syst. Evol. Microbiol.">
        <title>The Global Catalogue of Microorganisms (GCM) 10K type strain sequencing project: providing services to taxonomists for standard genome sequencing and annotation.</title>
        <authorList>
            <consortium name="The Broad Institute Genomics Platform"/>
            <consortium name="The Broad Institute Genome Sequencing Center for Infectious Disease"/>
            <person name="Wu L."/>
            <person name="Ma J."/>
        </authorList>
    </citation>
    <scope>NUCLEOTIDE SEQUENCE [LARGE SCALE GENOMIC DNA]</scope>
    <source>
        <strain evidence="9">CGMCC 4.7683</strain>
    </source>
</reference>
<organism evidence="8 9">
    <name type="scientific">Amycolatopsis oliviviridis</name>
    <dbReference type="NCBI Taxonomy" id="1471590"/>
    <lineage>
        <taxon>Bacteria</taxon>
        <taxon>Bacillati</taxon>
        <taxon>Actinomycetota</taxon>
        <taxon>Actinomycetes</taxon>
        <taxon>Pseudonocardiales</taxon>
        <taxon>Pseudonocardiaceae</taxon>
        <taxon>Amycolatopsis</taxon>
    </lineage>
</organism>
<feature type="transmembrane region" description="Helical" evidence="6">
    <location>
        <begin position="184"/>
        <end position="205"/>
    </location>
</feature>
<dbReference type="Gene3D" id="1.10.3730.20">
    <property type="match status" value="1"/>
</dbReference>
<comment type="caution">
    <text evidence="8">The sequence shown here is derived from an EMBL/GenBank/DDBJ whole genome shotgun (WGS) entry which is preliminary data.</text>
</comment>
<name>A0ABQ3M7B1_9PSEU</name>
<feature type="transmembrane region" description="Helical" evidence="6">
    <location>
        <begin position="12"/>
        <end position="33"/>
    </location>
</feature>
<comment type="similarity">
    <text evidence="2">Belongs to the EamA transporter family.</text>
</comment>
<keyword evidence="3 6" id="KW-0812">Transmembrane</keyword>
<dbReference type="Pfam" id="PF00892">
    <property type="entry name" value="EamA"/>
    <property type="match status" value="2"/>
</dbReference>